<evidence type="ECO:0000259" key="10">
    <source>
        <dbReference type="PROSITE" id="PS51161"/>
    </source>
</evidence>
<name>A0AAJ1Q6Z3_9LACT</name>
<feature type="zinc finger region" evidence="8">
    <location>
        <begin position="3"/>
        <end position="34"/>
    </location>
</feature>
<feature type="region of interest" description="Disordered" evidence="9">
    <location>
        <begin position="147"/>
        <end position="167"/>
    </location>
</feature>
<keyword evidence="6 8" id="KW-0238">DNA-binding</keyword>
<dbReference type="PANTHER" id="PTHR30455">
    <property type="entry name" value="TRANSCRIPTIONAL REPRESSOR NRDR"/>
    <property type="match status" value="1"/>
</dbReference>
<evidence type="ECO:0000256" key="3">
    <source>
        <dbReference type="ARBA" id="ARBA00022833"/>
    </source>
</evidence>
<protein>
    <recommendedName>
        <fullName evidence="8">Transcriptional repressor NrdR</fullName>
    </recommendedName>
</protein>
<dbReference type="GO" id="GO:0045892">
    <property type="term" value="P:negative regulation of DNA-templated transcription"/>
    <property type="evidence" value="ECO:0007669"/>
    <property type="project" value="UniProtKB-UniRule"/>
</dbReference>
<keyword evidence="4 8" id="KW-0067">ATP-binding</keyword>
<dbReference type="InterPro" id="IPR003796">
    <property type="entry name" value="RNR_NrdR-like"/>
</dbReference>
<keyword evidence="8" id="KW-0479">Metal-binding</keyword>
<dbReference type="NCBIfam" id="TIGR00244">
    <property type="entry name" value="transcriptional regulator NrdR"/>
    <property type="match status" value="1"/>
</dbReference>
<comment type="cofactor">
    <cofactor evidence="8">
        <name>Zn(2+)</name>
        <dbReference type="ChEBI" id="CHEBI:29105"/>
    </cofactor>
    <text evidence="8">Binds 1 zinc ion.</text>
</comment>
<evidence type="ECO:0000256" key="6">
    <source>
        <dbReference type="ARBA" id="ARBA00023125"/>
    </source>
</evidence>
<evidence type="ECO:0000256" key="2">
    <source>
        <dbReference type="ARBA" id="ARBA00022741"/>
    </source>
</evidence>
<dbReference type="Pfam" id="PF03477">
    <property type="entry name" value="ATP-cone"/>
    <property type="match status" value="1"/>
</dbReference>
<dbReference type="Proteomes" id="UP001229251">
    <property type="component" value="Unassembled WGS sequence"/>
</dbReference>
<evidence type="ECO:0000313" key="11">
    <source>
        <dbReference type="EMBL" id="MDK7187869.1"/>
    </source>
</evidence>
<comment type="caution">
    <text evidence="11">The sequence shown here is derived from an EMBL/GenBank/DDBJ whole genome shotgun (WGS) entry which is preliminary data.</text>
</comment>
<keyword evidence="1 8" id="KW-0678">Repressor</keyword>
<comment type="function">
    <text evidence="8">Negatively regulates transcription of bacterial ribonucleotide reductase nrd genes and operons by binding to NrdR-boxes.</text>
</comment>
<dbReference type="GO" id="GO:0008270">
    <property type="term" value="F:zinc ion binding"/>
    <property type="evidence" value="ECO:0007669"/>
    <property type="project" value="UniProtKB-UniRule"/>
</dbReference>
<evidence type="ECO:0000256" key="1">
    <source>
        <dbReference type="ARBA" id="ARBA00022491"/>
    </source>
</evidence>
<reference evidence="11" key="1">
    <citation type="submission" date="2023-05" db="EMBL/GenBank/DDBJ databases">
        <title>Cataloging the Phylogenetic Diversity of Human Bladder Bacteria.</title>
        <authorList>
            <person name="Du J."/>
        </authorList>
    </citation>
    <scope>NUCLEOTIDE SEQUENCE</scope>
    <source>
        <strain evidence="11">UMB1231</strain>
    </source>
</reference>
<evidence type="ECO:0000256" key="8">
    <source>
        <dbReference type="HAMAP-Rule" id="MF_00440"/>
    </source>
</evidence>
<dbReference type="HAMAP" id="MF_00440">
    <property type="entry name" value="NrdR"/>
    <property type="match status" value="1"/>
</dbReference>
<dbReference type="AlphaFoldDB" id="A0AAJ1Q6Z3"/>
<dbReference type="InterPro" id="IPR005144">
    <property type="entry name" value="ATP-cone_dom"/>
</dbReference>
<evidence type="ECO:0000313" key="12">
    <source>
        <dbReference type="Proteomes" id="UP001229251"/>
    </source>
</evidence>
<dbReference type="GO" id="GO:0005524">
    <property type="term" value="F:ATP binding"/>
    <property type="evidence" value="ECO:0007669"/>
    <property type="project" value="UniProtKB-UniRule"/>
</dbReference>
<evidence type="ECO:0000256" key="9">
    <source>
        <dbReference type="SAM" id="MobiDB-lite"/>
    </source>
</evidence>
<dbReference type="InterPro" id="IPR055173">
    <property type="entry name" value="NrdR-like_N"/>
</dbReference>
<dbReference type="Pfam" id="PF22811">
    <property type="entry name" value="Zn_ribbon_NrdR"/>
    <property type="match status" value="1"/>
</dbReference>
<keyword evidence="7 8" id="KW-0804">Transcription</keyword>
<evidence type="ECO:0000256" key="7">
    <source>
        <dbReference type="ARBA" id="ARBA00023163"/>
    </source>
</evidence>
<feature type="domain" description="ATP-cone" evidence="10">
    <location>
        <begin position="49"/>
        <end position="139"/>
    </location>
</feature>
<dbReference type="RefSeq" id="WP_285066303.1">
    <property type="nucleotide sequence ID" value="NZ_JASOOE010000016.1"/>
</dbReference>
<gene>
    <name evidence="8 11" type="primary">nrdR</name>
    <name evidence="11" type="ORF">QP433_07735</name>
</gene>
<keyword evidence="3 8" id="KW-0862">Zinc</keyword>
<organism evidence="11 12">
    <name type="scientific">Facklamia hominis</name>
    <dbReference type="NCBI Taxonomy" id="178214"/>
    <lineage>
        <taxon>Bacteria</taxon>
        <taxon>Bacillati</taxon>
        <taxon>Bacillota</taxon>
        <taxon>Bacilli</taxon>
        <taxon>Lactobacillales</taxon>
        <taxon>Aerococcaceae</taxon>
        <taxon>Facklamia</taxon>
    </lineage>
</organism>
<dbReference type="EMBL" id="JASOOE010000016">
    <property type="protein sequence ID" value="MDK7187869.1"/>
    <property type="molecule type" value="Genomic_DNA"/>
</dbReference>
<sequence>MECPKCHQSQLKVIDSRPDDSANAIRRRRECLACGYRFNTYERIERRPILVIKRDGMREEFNRDKLLRGIVRSAEKRPITGQQMEDLVNQVETQIIEQNQSEIESKQIGEYVMPLLLELDEVAYIRFASVYRKFQSKEMFIKELEALDTKKTESPTTPVESVKDEDE</sequence>
<accession>A0AAJ1Q6Z3</accession>
<dbReference type="PANTHER" id="PTHR30455:SF2">
    <property type="entry name" value="TRANSCRIPTIONAL REPRESSOR NRDR"/>
    <property type="match status" value="1"/>
</dbReference>
<proteinExistence type="inferred from homology"/>
<evidence type="ECO:0000256" key="4">
    <source>
        <dbReference type="ARBA" id="ARBA00022840"/>
    </source>
</evidence>
<keyword evidence="8" id="KW-0863">Zinc-finger</keyword>
<evidence type="ECO:0000256" key="5">
    <source>
        <dbReference type="ARBA" id="ARBA00023015"/>
    </source>
</evidence>
<dbReference type="GO" id="GO:0003677">
    <property type="term" value="F:DNA binding"/>
    <property type="evidence" value="ECO:0007669"/>
    <property type="project" value="UniProtKB-KW"/>
</dbReference>
<comment type="similarity">
    <text evidence="8">Belongs to the NrdR family.</text>
</comment>
<dbReference type="PROSITE" id="PS51161">
    <property type="entry name" value="ATP_CONE"/>
    <property type="match status" value="1"/>
</dbReference>
<keyword evidence="5 8" id="KW-0805">Transcription regulation</keyword>
<keyword evidence="2 8" id="KW-0547">Nucleotide-binding</keyword>